<dbReference type="InterPro" id="IPR045583">
    <property type="entry name" value="KPBA/B_C"/>
</dbReference>
<keyword evidence="6" id="KW-0636">Prenylation</keyword>
<dbReference type="InterPro" id="IPR011613">
    <property type="entry name" value="GH15-like"/>
</dbReference>
<dbReference type="PANTHER" id="PTHR10749">
    <property type="entry name" value="PHOSPHORYLASE B KINASE REGULATORY SUBUNIT"/>
    <property type="match status" value="1"/>
</dbReference>
<dbReference type="InterPro" id="IPR012341">
    <property type="entry name" value="6hp_glycosidase-like_sf"/>
</dbReference>
<dbReference type="InterPro" id="IPR008734">
    <property type="entry name" value="PHK_A/B_su"/>
</dbReference>
<keyword evidence="6" id="KW-0449">Lipoprotein</keyword>
<gene>
    <name evidence="10" type="primary">LOC101240917</name>
</gene>
<evidence type="ECO:0000313" key="9">
    <source>
        <dbReference type="Proteomes" id="UP001652625"/>
    </source>
</evidence>
<feature type="domain" description="GH15-like" evidence="7">
    <location>
        <begin position="7"/>
        <end position="890"/>
    </location>
</feature>
<dbReference type="Pfam" id="PF19292">
    <property type="entry name" value="KPBB_C"/>
    <property type="match status" value="1"/>
</dbReference>
<evidence type="ECO:0000256" key="2">
    <source>
        <dbReference type="ARBA" id="ARBA00007128"/>
    </source>
</evidence>
<dbReference type="PANTHER" id="PTHR10749:SF7">
    <property type="entry name" value="PHOSPHORYLASE B KINASE REGULATORY SUBUNIT ALPHA-RELATED"/>
    <property type="match status" value="1"/>
</dbReference>
<dbReference type="SUPFAM" id="SSF48208">
    <property type="entry name" value="Six-hairpin glycosidases"/>
    <property type="match status" value="1"/>
</dbReference>
<feature type="domain" description="Phosphorylase b kinase regulatory subunit alpha/beta C-terminal" evidence="8">
    <location>
        <begin position="977"/>
        <end position="1120"/>
    </location>
</feature>
<keyword evidence="3 6" id="KW-0321">Glycogen metabolism</keyword>
<dbReference type="GeneID" id="101240917"/>
<name>A0ABM4CZ46_HYDVU</name>
<comment type="similarity">
    <text evidence="2 6">Belongs to the phosphorylase b kinase regulatory chain family.</text>
</comment>
<comment type="function">
    <text evidence="6">Phosphorylase b kinase catalyzes the phosphorylation of serine in certain substrates, including troponin I.</text>
</comment>
<evidence type="ECO:0000256" key="5">
    <source>
        <dbReference type="ARBA" id="ARBA00023277"/>
    </source>
</evidence>
<keyword evidence="6" id="KW-1003">Cell membrane</keyword>
<evidence type="ECO:0000256" key="6">
    <source>
        <dbReference type="RuleBase" id="RU364123"/>
    </source>
</evidence>
<evidence type="ECO:0000259" key="8">
    <source>
        <dbReference type="Pfam" id="PF19292"/>
    </source>
</evidence>
<dbReference type="Gene3D" id="1.50.10.10">
    <property type="match status" value="1"/>
</dbReference>
<dbReference type="InterPro" id="IPR008928">
    <property type="entry name" value="6-hairpin_glycosidase_sf"/>
</dbReference>
<evidence type="ECO:0000256" key="4">
    <source>
        <dbReference type="ARBA" id="ARBA00022860"/>
    </source>
</evidence>
<evidence type="ECO:0000256" key="1">
    <source>
        <dbReference type="ARBA" id="ARBA00005131"/>
    </source>
</evidence>
<sequence length="1186" mass="134967">MLGTKPLDNYYNLVKKTILNFQHPVSGLFPASLYRAQFSLKHEYSDAWIRDNVYSILPVWALALAYGKTGEHEEEKSRQYELHQSVIKLMRALLRSMMQQVDKVERFKRSQKKEDSLHAKYCCRTGKTVVGDHDWGHLQIDAVSLYLLILAQMTASGLQIVYTKDEVDFVQNLVFYIETAYLIPDFGIWERGDKTNRGVTELNASSVGMAKAALEAMDELDVFGSRGSPESVIHVLADQIQGCKAVLQSMLPRESLSKECGASLLSIISFPAFAVEDINLINTTKSEIITMLQGFYGCKRFLRDGYHCENEDRFRLHYELHELSKFEHIECEWPLFFCFLVLDGVYNSNINQVETYLKLLEPLIIKSADQLDLLPELFYVPKDKIEQEKEVPHSQTRFCGDRLPHLWTQSLYILGKLLHEGFVAVGELDPLNRHYITSPKPELVIQVALIAEDEEIKELLTKNGVISQTVKDAEPIRILPARCLSKIYSRLGKNRKLGLSGRPRSSIGVIGIGSLYRADGNIYAFTPEFLDYRQFYMCLDNELLVDSLKTDLEYFRNNWRLTGRPTLTIPITHSLLEDSMSSAAGRFILQVTSGYLYSVRIRVGKLSEMLSRSSIKNLDFVKPKHFADIIRRFPDPTVSPRPGEVLKNYDDSVGEQTVYGGSMSSLDHSIYGSVARSRNLSRAASWTSATSFGSASDEEECSQIVQRFVFDTTDCQSSKSSNPPEEKDEVDIDEIRTQLEQTDDICAQADILHYLNTTKGFNYDIKLYGIPGFTVSKLLEELYEKACHMKLWSLVRHTSGMLKKTVQDLSQVCTVFLVNQKHIGIGLPHLHFEEIIKQPLPQDELKSLIYRACGDDSSAAVLTQEMLTYLSMFLKTDPSLFSEMLQIRVGLIMEVLAAEYARASGLSGEEAADDLLSLSPFQMKSLMYFILSGKEFGVEQEFDKSVVFGIERKGSMQRVRTAVKKVGEALAHKNLKQQPVIFSTLNQLQPTFETMKTGMWLRRRCLDGALNRVPKGFYHKVWHVLLKSRGMAVYPYGFFLEDRLTQENTPGEMKFALKVEEELNKILFPEYRQLVVEAMIIVSQLFEHHDDFRFNDVIQLNTIVSNANQLFLEKQKNENGDATLCCVAKNRPTTNASACGASNQICRYFYDSAPSGEYGTLTYLAQASFQMFYKHMQESNEFCKVT</sequence>
<protein>
    <recommendedName>
        <fullName evidence="6">Phosphorylase b kinase regulatory subunit</fullName>
    </recommendedName>
</protein>
<evidence type="ECO:0000313" key="10">
    <source>
        <dbReference type="RefSeq" id="XP_065667244.1"/>
    </source>
</evidence>
<keyword evidence="6" id="KW-0472">Membrane</keyword>
<comment type="subcellular location">
    <subcellularLocation>
        <location evidence="6">Cell membrane</location>
        <topology evidence="6">Lipid-anchor</topology>
        <orientation evidence="6">Cytoplasmic side</orientation>
    </subcellularLocation>
</comment>
<keyword evidence="4 6" id="KW-0112">Calmodulin-binding</keyword>
<accession>A0ABM4CZ46</accession>
<organism evidence="9 10">
    <name type="scientific">Hydra vulgaris</name>
    <name type="common">Hydra</name>
    <name type="synonym">Hydra attenuata</name>
    <dbReference type="NCBI Taxonomy" id="6087"/>
    <lineage>
        <taxon>Eukaryota</taxon>
        <taxon>Metazoa</taxon>
        <taxon>Cnidaria</taxon>
        <taxon>Hydrozoa</taxon>
        <taxon>Hydroidolina</taxon>
        <taxon>Anthoathecata</taxon>
        <taxon>Aplanulata</taxon>
        <taxon>Hydridae</taxon>
        <taxon>Hydra</taxon>
    </lineage>
</organism>
<dbReference type="Pfam" id="PF00723">
    <property type="entry name" value="Glyco_hydro_15"/>
    <property type="match status" value="1"/>
</dbReference>
<dbReference type="RefSeq" id="XP_065667244.1">
    <property type="nucleotide sequence ID" value="XM_065811172.1"/>
</dbReference>
<keyword evidence="9" id="KW-1185">Reference proteome</keyword>
<dbReference type="Proteomes" id="UP001652625">
    <property type="component" value="Chromosome 12"/>
</dbReference>
<evidence type="ECO:0000259" key="7">
    <source>
        <dbReference type="Pfam" id="PF00723"/>
    </source>
</evidence>
<evidence type="ECO:0000256" key="3">
    <source>
        <dbReference type="ARBA" id="ARBA00022600"/>
    </source>
</evidence>
<reference evidence="10" key="1">
    <citation type="submission" date="2025-08" db="UniProtKB">
        <authorList>
            <consortium name="RefSeq"/>
        </authorList>
    </citation>
    <scope>IDENTIFICATION</scope>
</reference>
<keyword evidence="5 6" id="KW-0119">Carbohydrate metabolism</keyword>
<comment type="pathway">
    <text evidence="1 6">Glycan biosynthesis; glycogen metabolism.</text>
</comment>
<proteinExistence type="inferred from homology"/>